<evidence type="ECO:0000313" key="15">
    <source>
        <dbReference type="EMBL" id="MBR7797566.1"/>
    </source>
</evidence>
<feature type="domain" description="Pterin-binding" evidence="14">
    <location>
        <begin position="16"/>
        <end position="262"/>
    </location>
</feature>
<evidence type="ECO:0000259" key="14">
    <source>
        <dbReference type="PROSITE" id="PS50972"/>
    </source>
</evidence>
<comment type="cofactor">
    <cofactor evidence="2 13">
        <name>Mg(2+)</name>
        <dbReference type="ChEBI" id="CHEBI:18420"/>
    </cofactor>
</comment>
<evidence type="ECO:0000256" key="11">
    <source>
        <dbReference type="ARBA" id="ARBA00030193"/>
    </source>
</evidence>
<dbReference type="GO" id="GO:0046654">
    <property type="term" value="P:tetrahydrofolate biosynthetic process"/>
    <property type="evidence" value="ECO:0007669"/>
    <property type="project" value="TreeGrafter"/>
</dbReference>
<dbReference type="InterPro" id="IPR006390">
    <property type="entry name" value="DHP_synth_dom"/>
</dbReference>
<evidence type="ECO:0000313" key="16">
    <source>
        <dbReference type="Proteomes" id="UP000675284"/>
    </source>
</evidence>
<evidence type="ECO:0000256" key="6">
    <source>
        <dbReference type="ARBA" id="ARBA00016919"/>
    </source>
</evidence>
<proteinExistence type="inferred from homology"/>
<dbReference type="Gene3D" id="3.20.20.20">
    <property type="entry name" value="Dihydropteroate synthase-like"/>
    <property type="match status" value="1"/>
</dbReference>
<dbReference type="PROSITE" id="PS50972">
    <property type="entry name" value="PTERIN_BINDING"/>
    <property type="match status" value="1"/>
</dbReference>
<dbReference type="PANTHER" id="PTHR20941:SF1">
    <property type="entry name" value="FOLIC ACID SYNTHESIS PROTEIN FOL1"/>
    <property type="match status" value="1"/>
</dbReference>
<evidence type="ECO:0000256" key="2">
    <source>
        <dbReference type="ARBA" id="ARBA00001946"/>
    </source>
</evidence>
<dbReference type="CDD" id="cd00739">
    <property type="entry name" value="DHPS"/>
    <property type="match status" value="1"/>
</dbReference>
<evidence type="ECO:0000256" key="12">
    <source>
        <dbReference type="ARBA" id="ARBA00053449"/>
    </source>
</evidence>
<reference evidence="15" key="1">
    <citation type="submission" date="2021-04" db="EMBL/GenBank/DDBJ databases">
        <title>Isolation and polyphasic classification of algal microorganism.</title>
        <authorList>
            <person name="Wang S."/>
        </authorList>
    </citation>
    <scope>NUCLEOTIDE SEQUENCE</scope>
    <source>
        <strain evidence="15">720a</strain>
    </source>
</reference>
<evidence type="ECO:0000256" key="3">
    <source>
        <dbReference type="ARBA" id="ARBA00004763"/>
    </source>
</evidence>
<dbReference type="Proteomes" id="UP000675284">
    <property type="component" value="Unassembled WGS sequence"/>
</dbReference>
<evidence type="ECO:0000256" key="10">
    <source>
        <dbReference type="ARBA" id="ARBA00022909"/>
    </source>
</evidence>
<keyword evidence="16" id="KW-1185">Reference proteome</keyword>
<keyword evidence="10 13" id="KW-0289">Folate biosynthesis</keyword>
<evidence type="ECO:0000256" key="7">
    <source>
        <dbReference type="ARBA" id="ARBA00022679"/>
    </source>
</evidence>
<dbReference type="GO" id="GO:0046656">
    <property type="term" value="P:folic acid biosynthetic process"/>
    <property type="evidence" value="ECO:0007669"/>
    <property type="project" value="UniProtKB-KW"/>
</dbReference>
<comment type="function">
    <text evidence="12 13">Catalyzes the condensation of para-aminobenzoate (pABA) with 6-hydroxymethyl-7,8-dihydropterin diphosphate (DHPt-PP) to form 7,8-dihydropteroate (H2Pte), the immediate precursor of folate derivatives.</text>
</comment>
<keyword evidence="9 13" id="KW-0460">Magnesium</keyword>
<name>A0A941ICJ5_9BACI</name>
<evidence type="ECO:0000256" key="9">
    <source>
        <dbReference type="ARBA" id="ARBA00022842"/>
    </source>
</evidence>
<sequence>MKLITKVKTYDLNERTHIMGILNVTPDSFSDGGSFNTINKAVEHAVKMEEQGADIIDIGGESTRPNHEPVSQEEEIKRVVPIIKAVKEKIKIPISIDTYKAETAKAAIEAGADIINDVWGAKKEPAIAQVASEYQVPIILMHNRTDLDYNNIIEDMLNDIQESIDIALQAGVLDHNIIIDPGIGFAKTAEDNLLVLNQLEVFQELGYPLLLATSRKRFIGNILNVPPEERDVGTGATTCLGIMKGANMVRVHDVKTNIELAQMMDAMLRVKRG</sequence>
<organism evidence="15 16">
    <name type="scientific">Virgibacillus salarius</name>
    <dbReference type="NCBI Taxonomy" id="447199"/>
    <lineage>
        <taxon>Bacteria</taxon>
        <taxon>Bacillati</taxon>
        <taxon>Bacillota</taxon>
        <taxon>Bacilli</taxon>
        <taxon>Bacillales</taxon>
        <taxon>Bacillaceae</taxon>
        <taxon>Virgibacillus</taxon>
    </lineage>
</organism>
<dbReference type="PANTHER" id="PTHR20941">
    <property type="entry name" value="FOLATE SYNTHESIS PROTEINS"/>
    <property type="match status" value="1"/>
</dbReference>
<keyword evidence="8 13" id="KW-0479">Metal-binding</keyword>
<dbReference type="AlphaFoldDB" id="A0A941ICJ5"/>
<dbReference type="Pfam" id="PF00809">
    <property type="entry name" value="Pterin_bind"/>
    <property type="match status" value="1"/>
</dbReference>
<comment type="caution">
    <text evidence="15">The sequence shown here is derived from an EMBL/GenBank/DDBJ whole genome shotgun (WGS) entry which is preliminary data.</text>
</comment>
<dbReference type="EC" id="2.5.1.15" evidence="5 13"/>
<evidence type="ECO:0000256" key="8">
    <source>
        <dbReference type="ARBA" id="ARBA00022723"/>
    </source>
</evidence>
<dbReference type="InterPro" id="IPR000489">
    <property type="entry name" value="Pterin-binding_dom"/>
</dbReference>
<dbReference type="InterPro" id="IPR045031">
    <property type="entry name" value="DHP_synth-like"/>
</dbReference>
<dbReference type="FunFam" id="3.20.20.20:FF:000006">
    <property type="entry name" value="Dihydropteroate synthase"/>
    <property type="match status" value="1"/>
</dbReference>
<dbReference type="NCBIfam" id="TIGR01496">
    <property type="entry name" value="DHPS"/>
    <property type="match status" value="1"/>
</dbReference>
<dbReference type="EMBL" id="JAGSOT010000060">
    <property type="protein sequence ID" value="MBR7797566.1"/>
    <property type="molecule type" value="Genomic_DNA"/>
</dbReference>
<accession>A0A941ICJ5</accession>
<dbReference type="PROSITE" id="PS00792">
    <property type="entry name" value="DHPS_1"/>
    <property type="match status" value="1"/>
</dbReference>
<dbReference type="GO" id="GO:0046872">
    <property type="term" value="F:metal ion binding"/>
    <property type="evidence" value="ECO:0007669"/>
    <property type="project" value="UniProtKB-KW"/>
</dbReference>
<dbReference type="PROSITE" id="PS00793">
    <property type="entry name" value="DHPS_2"/>
    <property type="match status" value="1"/>
</dbReference>
<evidence type="ECO:0000256" key="13">
    <source>
        <dbReference type="RuleBase" id="RU361205"/>
    </source>
</evidence>
<gene>
    <name evidence="15" type="primary">folP</name>
    <name evidence="15" type="ORF">KCX74_16165</name>
</gene>
<dbReference type="GO" id="GO:0004156">
    <property type="term" value="F:dihydropteroate synthase activity"/>
    <property type="evidence" value="ECO:0007669"/>
    <property type="project" value="UniProtKB-EC"/>
</dbReference>
<dbReference type="RefSeq" id="WP_026680201.1">
    <property type="nucleotide sequence ID" value="NZ_CP115959.1"/>
</dbReference>
<keyword evidence="7 13" id="KW-0808">Transferase</keyword>
<dbReference type="InterPro" id="IPR011005">
    <property type="entry name" value="Dihydropteroate_synth-like_sf"/>
</dbReference>
<protein>
    <recommendedName>
        <fullName evidence="6 13">Dihydropteroate synthase</fullName>
        <shortName evidence="13">DHPS</shortName>
        <ecNumber evidence="5 13">2.5.1.15</ecNumber>
    </recommendedName>
    <alternativeName>
        <fullName evidence="11 13">Dihydropteroate pyrophosphorylase</fullName>
    </alternativeName>
</protein>
<comment type="similarity">
    <text evidence="4 13">Belongs to the DHPS family.</text>
</comment>
<comment type="pathway">
    <text evidence="3 13">Cofactor biosynthesis; tetrahydrofolate biosynthesis; 7,8-dihydrofolate from 2-amino-4-hydroxy-6-hydroxymethyl-7,8-dihydropteridine diphosphate and 4-aminobenzoate: step 1/2.</text>
</comment>
<dbReference type="GO" id="GO:0005829">
    <property type="term" value="C:cytosol"/>
    <property type="evidence" value="ECO:0007669"/>
    <property type="project" value="TreeGrafter"/>
</dbReference>
<evidence type="ECO:0000256" key="5">
    <source>
        <dbReference type="ARBA" id="ARBA00012458"/>
    </source>
</evidence>
<evidence type="ECO:0000256" key="4">
    <source>
        <dbReference type="ARBA" id="ARBA00009503"/>
    </source>
</evidence>
<evidence type="ECO:0000256" key="1">
    <source>
        <dbReference type="ARBA" id="ARBA00000012"/>
    </source>
</evidence>
<comment type="catalytic activity">
    <reaction evidence="1">
        <text>(7,8-dihydropterin-6-yl)methyl diphosphate + 4-aminobenzoate = 7,8-dihydropteroate + diphosphate</text>
        <dbReference type="Rhea" id="RHEA:19949"/>
        <dbReference type="ChEBI" id="CHEBI:17836"/>
        <dbReference type="ChEBI" id="CHEBI:17839"/>
        <dbReference type="ChEBI" id="CHEBI:33019"/>
        <dbReference type="ChEBI" id="CHEBI:72950"/>
        <dbReference type="EC" id="2.5.1.15"/>
    </reaction>
</comment>
<dbReference type="SUPFAM" id="SSF51717">
    <property type="entry name" value="Dihydropteroate synthetase-like"/>
    <property type="match status" value="1"/>
</dbReference>